<evidence type="ECO:0000313" key="1">
    <source>
        <dbReference type="EMBL" id="VAW15669.1"/>
    </source>
</evidence>
<dbReference type="EMBL" id="UOEL01000127">
    <property type="protein sequence ID" value="VAW15669.1"/>
    <property type="molecule type" value="Genomic_DNA"/>
</dbReference>
<dbReference type="PANTHER" id="PTHR30292:SF0">
    <property type="entry name" value="5-OXOPROLINASE SUBUNIT A"/>
    <property type="match status" value="1"/>
</dbReference>
<protein>
    <submittedName>
        <fullName evidence="1">Lactam utilization protein LamB</fullName>
    </submittedName>
</protein>
<dbReference type="GO" id="GO:0005975">
    <property type="term" value="P:carbohydrate metabolic process"/>
    <property type="evidence" value="ECO:0007669"/>
    <property type="project" value="InterPro"/>
</dbReference>
<gene>
    <name evidence="1" type="ORF">MNBD_BACTEROID03-2338</name>
</gene>
<dbReference type="SUPFAM" id="SSF88713">
    <property type="entry name" value="Glycoside hydrolase/deacetylase"/>
    <property type="match status" value="1"/>
</dbReference>
<dbReference type="InterPro" id="IPR005501">
    <property type="entry name" value="LamB/YcsF/PxpA-like"/>
</dbReference>
<accession>A0A3B0TTX0</accession>
<reference evidence="1" key="1">
    <citation type="submission" date="2018-06" db="EMBL/GenBank/DDBJ databases">
        <authorList>
            <person name="Zhirakovskaya E."/>
        </authorList>
    </citation>
    <scope>NUCLEOTIDE SEQUENCE</scope>
</reference>
<sequence length="237" mass="26368">MGEGLNNEKDLMPYISSCSIACGGHAGNTQSMAQVALLAKEHQVKVGAHPSYPDKDNFGRVSMDIVPELLIDSIKNQIEDFVTILKAEKIEMHHIKPHGALYNDIATNTVLARTFLKAIDRYRNTAYLYVPHTSVISREAEGQGFKVKHEAFGDRNYNRDLSLVSRSLSQAVIHSPEKALAHIVTMLKEGQVRTLDGDIIKIIADTFCIHGDTPSALQILMYLSKELPNHNIHIERA</sequence>
<organism evidence="1">
    <name type="scientific">hydrothermal vent metagenome</name>
    <dbReference type="NCBI Taxonomy" id="652676"/>
    <lineage>
        <taxon>unclassified sequences</taxon>
        <taxon>metagenomes</taxon>
        <taxon>ecological metagenomes</taxon>
    </lineage>
</organism>
<dbReference type="Pfam" id="PF03746">
    <property type="entry name" value="LamB_YcsF"/>
    <property type="match status" value="1"/>
</dbReference>
<dbReference type="Gene3D" id="3.20.20.370">
    <property type="entry name" value="Glycoside hydrolase/deacetylase"/>
    <property type="match status" value="1"/>
</dbReference>
<dbReference type="NCBIfam" id="NF003814">
    <property type="entry name" value="PRK05406.1-3"/>
    <property type="match status" value="1"/>
</dbReference>
<dbReference type="AlphaFoldDB" id="A0A3B0TTX0"/>
<dbReference type="CDD" id="cd10801">
    <property type="entry name" value="LamB_YcsF_like_1"/>
    <property type="match status" value="1"/>
</dbReference>
<name>A0A3B0TTX0_9ZZZZ</name>
<proteinExistence type="predicted"/>
<dbReference type="PANTHER" id="PTHR30292">
    <property type="entry name" value="UNCHARACTERIZED PROTEIN YBGL-RELATED"/>
    <property type="match status" value="1"/>
</dbReference>
<dbReference type="InterPro" id="IPR011330">
    <property type="entry name" value="Glyco_hydro/deAcase_b/a-brl"/>
</dbReference>